<gene>
    <name evidence="2" type="ORF">CEJ45_04645</name>
</gene>
<dbReference type="InterPro" id="IPR042230">
    <property type="entry name" value="CusF_sf"/>
</dbReference>
<dbReference type="EMBL" id="NJGV01000004">
    <property type="protein sequence ID" value="OWY35702.1"/>
    <property type="molecule type" value="Genomic_DNA"/>
</dbReference>
<dbReference type="RefSeq" id="WP_088754052.1">
    <property type="nucleotide sequence ID" value="NZ_NJGV01000004.1"/>
</dbReference>
<keyword evidence="1" id="KW-0732">Signal</keyword>
<name>A0A225T0Y6_9BURK</name>
<evidence type="ECO:0000313" key="2">
    <source>
        <dbReference type="EMBL" id="OWY35702.1"/>
    </source>
</evidence>
<comment type="caution">
    <text evidence="2">The sequence shown here is derived from an EMBL/GenBank/DDBJ whole genome shotgun (WGS) entry which is preliminary data.</text>
</comment>
<reference evidence="2 3" key="1">
    <citation type="journal article" date="2010" name="Int. J. Syst. Evol. Microbiol.">
        <title>Reclassification of Herbaspirillum putei as a later heterotypic synonym of Herbaspirillum huttiense, with the description of H. huttiense subsp. huttiense subsp. nov. and H. huttiense subsp. putei subsp. nov., comb. nov., and description of Herbaspirillum aquaticum sp. nov.</title>
        <authorList>
            <person name="Dobritsa A.P."/>
            <person name="Reddy M.C."/>
            <person name="Samadpour M."/>
        </authorList>
    </citation>
    <scope>NUCLEOTIDE SEQUENCE [LARGE SCALE GENOMIC DNA]</scope>
    <source>
        <strain evidence="2 3">IEH 4430</strain>
    </source>
</reference>
<dbReference type="Gene3D" id="2.40.50.320">
    <property type="entry name" value="Copper binding periplasmic protein CusF"/>
    <property type="match status" value="1"/>
</dbReference>
<protein>
    <recommendedName>
        <fullName evidence="4">RND transporter</fullName>
    </recommendedName>
</protein>
<feature type="signal peptide" evidence="1">
    <location>
        <begin position="1"/>
        <end position="20"/>
    </location>
</feature>
<dbReference type="InterPro" id="IPR021647">
    <property type="entry name" value="CusF_Ec"/>
</dbReference>
<dbReference type="Proteomes" id="UP000214747">
    <property type="component" value="Unassembled WGS sequence"/>
</dbReference>
<evidence type="ECO:0000313" key="3">
    <source>
        <dbReference type="Proteomes" id="UP000214747"/>
    </source>
</evidence>
<feature type="chain" id="PRO_5012872446" description="RND transporter" evidence="1">
    <location>
        <begin position="21"/>
        <end position="96"/>
    </location>
</feature>
<sequence length="96" mass="10348">MLRPLLLTTALCMTALAAHAQGDAPKVDGEIRKVDTSTGKLTIRHAEIPNLQMGGMTMVFKAAPEILARAREGEKISFTADRVDGALTVTSLEEKR</sequence>
<keyword evidence="3" id="KW-1185">Reference proteome</keyword>
<dbReference type="Pfam" id="PF11604">
    <property type="entry name" value="CusF_Ec"/>
    <property type="match status" value="1"/>
</dbReference>
<accession>A0A225T0Y6</accession>
<organism evidence="2 3">
    <name type="scientific">Herbaspirillum aquaticum</name>
    <dbReference type="NCBI Taxonomy" id="568783"/>
    <lineage>
        <taxon>Bacteria</taxon>
        <taxon>Pseudomonadati</taxon>
        <taxon>Pseudomonadota</taxon>
        <taxon>Betaproteobacteria</taxon>
        <taxon>Burkholderiales</taxon>
        <taxon>Oxalobacteraceae</taxon>
        <taxon>Herbaspirillum</taxon>
    </lineage>
</organism>
<proteinExistence type="predicted"/>
<evidence type="ECO:0000256" key="1">
    <source>
        <dbReference type="SAM" id="SignalP"/>
    </source>
</evidence>
<dbReference type="AlphaFoldDB" id="A0A225T0Y6"/>
<evidence type="ECO:0008006" key="4">
    <source>
        <dbReference type="Google" id="ProtNLM"/>
    </source>
</evidence>